<reference evidence="3" key="1">
    <citation type="submission" date="2007-04" db="EMBL/GenBank/DDBJ databases">
        <authorList>
            <consortium name="The Broad Institute Genome Sequencing Platform"/>
            <person name="Birren B."/>
            <person name="Lander E."/>
            <person name="Galagan J."/>
            <person name="Nusbaum C."/>
            <person name="Devon K."/>
            <person name="Ma L.-J."/>
            <person name="Jaffe D."/>
            <person name="Butler J."/>
            <person name="Alvarez P."/>
            <person name="Gnerre S."/>
            <person name="Grabherr M."/>
            <person name="Kleber M."/>
            <person name="Mauceli E."/>
            <person name="Brockman W."/>
            <person name="MacCallum I.A."/>
            <person name="Young S."/>
            <person name="LaButti K."/>
            <person name="DeCaprio D."/>
            <person name="Crawford M."/>
            <person name="Koehrsen M."/>
            <person name="Engels R."/>
            <person name="Montgomery P."/>
            <person name="Pearson M."/>
            <person name="Howarth C."/>
            <person name="Larson L."/>
            <person name="White J."/>
            <person name="O'Leary S."/>
            <person name="Kodira C."/>
            <person name="Zeng Q."/>
            <person name="Yandava C."/>
            <person name="Alvarado L."/>
            <person name="Kistler C."/>
            <person name="Shim W.-B."/>
            <person name="Kang S."/>
            <person name="Woloshuk C."/>
        </authorList>
    </citation>
    <scope>NUCLEOTIDE SEQUENCE</scope>
    <source>
        <strain evidence="3">4287</strain>
    </source>
</reference>
<name>A0A0J9WSR6_FUSO4</name>
<dbReference type="RefSeq" id="XP_018252792.1">
    <property type="nucleotide sequence ID" value="XM_018393513.1"/>
</dbReference>
<accession>A0A0J9WSR6</accession>
<dbReference type="KEGG" id="fox:FOXG_13530"/>
<feature type="region of interest" description="Disordered" evidence="1">
    <location>
        <begin position="21"/>
        <end position="66"/>
    </location>
</feature>
<dbReference type="AlphaFoldDB" id="A0A0J9WSR6"/>
<dbReference type="EMBL" id="DS231714">
    <property type="protein sequence ID" value="KNB14747.1"/>
    <property type="molecule type" value="Genomic_DNA"/>
</dbReference>
<keyword evidence="2" id="KW-0732">Signal</keyword>
<dbReference type="Proteomes" id="UP000009097">
    <property type="component" value="Unassembled WGS sequence"/>
</dbReference>
<evidence type="ECO:0000313" key="4">
    <source>
        <dbReference type="Proteomes" id="UP000009097"/>
    </source>
</evidence>
<feature type="signal peptide" evidence="2">
    <location>
        <begin position="1"/>
        <end position="19"/>
    </location>
</feature>
<protein>
    <recommendedName>
        <fullName evidence="5">Apple domain-containing protein</fullName>
    </recommendedName>
</protein>
<proteinExistence type="predicted"/>
<sequence>MIFPNSLAVAFVAFAGVNAGPCRPSSSTTSSEATTTITSNAESVATVSTSVQDTTETTTATSAESDVSTTIILSVSETSAAIESDTTTLFTTTSQDLPTTMTTTTAAMTTSEAPDAPAPQCADLDNPYFADDEIEYELYCNWRFDGYEDIGYQQDSTMEKCIKACGQLGACNYAQFETENSLCILIATGFDYSSNKPGFAVAARQRPS</sequence>
<evidence type="ECO:0000256" key="2">
    <source>
        <dbReference type="SAM" id="SignalP"/>
    </source>
</evidence>
<reference evidence="3" key="2">
    <citation type="journal article" date="2010" name="Nature">
        <title>Comparative genomics reveals mobile pathogenicity chromosomes in Fusarium.</title>
        <authorList>
            <person name="Ma L.J."/>
            <person name="van der Does H.C."/>
            <person name="Borkovich K.A."/>
            <person name="Coleman J.J."/>
            <person name="Daboussi M.J."/>
            <person name="Di Pietro A."/>
            <person name="Dufresne M."/>
            <person name="Freitag M."/>
            <person name="Grabherr M."/>
            <person name="Henrissat B."/>
            <person name="Houterman P.M."/>
            <person name="Kang S."/>
            <person name="Shim W.B."/>
            <person name="Woloshuk C."/>
            <person name="Xie X."/>
            <person name="Xu J.R."/>
            <person name="Antoniw J."/>
            <person name="Baker S.E."/>
            <person name="Bluhm B.H."/>
            <person name="Breakspear A."/>
            <person name="Brown D.W."/>
            <person name="Butchko R.A."/>
            <person name="Chapman S."/>
            <person name="Coulson R."/>
            <person name="Coutinho P.M."/>
            <person name="Danchin E.G."/>
            <person name="Diener A."/>
            <person name="Gale L.R."/>
            <person name="Gardiner D.M."/>
            <person name="Goff S."/>
            <person name="Hammond-Kosack K.E."/>
            <person name="Hilburn K."/>
            <person name="Hua-Van A."/>
            <person name="Jonkers W."/>
            <person name="Kazan K."/>
            <person name="Kodira C.D."/>
            <person name="Koehrsen M."/>
            <person name="Kumar L."/>
            <person name="Lee Y.H."/>
            <person name="Li L."/>
            <person name="Manners J.M."/>
            <person name="Miranda-Saavedra D."/>
            <person name="Mukherjee M."/>
            <person name="Park G."/>
            <person name="Park J."/>
            <person name="Park S.Y."/>
            <person name="Proctor R.H."/>
            <person name="Regev A."/>
            <person name="Ruiz-Roldan M.C."/>
            <person name="Sain D."/>
            <person name="Sakthikumar S."/>
            <person name="Sykes S."/>
            <person name="Schwartz D.C."/>
            <person name="Turgeon B.G."/>
            <person name="Wapinski I."/>
            <person name="Yoder O."/>
            <person name="Young S."/>
            <person name="Zeng Q."/>
            <person name="Zhou S."/>
            <person name="Galagan J."/>
            <person name="Cuomo C.A."/>
            <person name="Kistler H.C."/>
            <person name="Rep M."/>
        </authorList>
    </citation>
    <scope>NUCLEOTIDE SEQUENCE [LARGE SCALE GENOMIC DNA]</scope>
    <source>
        <strain evidence="3">4287</strain>
    </source>
</reference>
<dbReference type="VEuPathDB" id="FungiDB:FOXG_13530"/>
<evidence type="ECO:0000313" key="3">
    <source>
        <dbReference type="EMBL" id="KNB14747.1"/>
    </source>
</evidence>
<dbReference type="OrthoDB" id="5100925at2759"/>
<organism evidence="3 4">
    <name type="scientific">Fusarium oxysporum f. sp. lycopersici (strain 4287 / CBS 123668 / FGSC 9935 / NRRL 34936)</name>
    <name type="common">Fusarium vascular wilt of tomato</name>
    <dbReference type="NCBI Taxonomy" id="426428"/>
    <lineage>
        <taxon>Eukaryota</taxon>
        <taxon>Fungi</taxon>
        <taxon>Dikarya</taxon>
        <taxon>Ascomycota</taxon>
        <taxon>Pezizomycotina</taxon>
        <taxon>Sordariomycetes</taxon>
        <taxon>Hypocreomycetidae</taxon>
        <taxon>Hypocreales</taxon>
        <taxon>Nectriaceae</taxon>
        <taxon>Fusarium</taxon>
        <taxon>Fusarium oxysporum species complex</taxon>
    </lineage>
</organism>
<feature type="chain" id="PRO_5005325603" description="Apple domain-containing protein" evidence="2">
    <location>
        <begin position="20"/>
        <end position="208"/>
    </location>
</feature>
<gene>
    <name evidence="3" type="ORF">FOXG_13530</name>
</gene>
<dbReference type="GeneID" id="28954787"/>
<evidence type="ECO:0008006" key="5">
    <source>
        <dbReference type="Google" id="ProtNLM"/>
    </source>
</evidence>
<evidence type="ECO:0000256" key="1">
    <source>
        <dbReference type="SAM" id="MobiDB-lite"/>
    </source>
</evidence>